<reference evidence="1 2" key="1">
    <citation type="submission" date="2024-06" db="EMBL/GenBank/DDBJ databases">
        <title>The Natural Products Discovery Center: Release of the First 8490 Sequenced Strains for Exploring Actinobacteria Biosynthetic Diversity.</title>
        <authorList>
            <person name="Kalkreuter E."/>
            <person name="Kautsar S.A."/>
            <person name="Yang D."/>
            <person name="Bader C.D."/>
            <person name="Teijaro C.N."/>
            <person name="Fluegel L."/>
            <person name="Davis C.M."/>
            <person name="Simpson J.R."/>
            <person name="Lauterbach L."/>
            <person name="Steele A.D."/>
            <person name="Gui C."/>
            <person name="Meng S."/>
            <person name="Li G."/>
            <person name="Viehrig K."/>
            <person name="Ye F."/>
            <person name="Su P."/>
            <person name="Kiefer A.F."/>
            <person name="Nichols A."/>
            <person name="Cepeda A.J."/>
            <person name="Yan W."/>
            <person name="Fan B."/>
            <person name="Jiang Y."/>
            <person name="Adhikari A."/>
            <person name="Zheng C.-J."/>
            <person name="Schuster L."/>
            <person name="Cowan T.M."/>
            <person name="Smanski M.J."/>
            <person name="Chevrette M.G."/>
            <person name="De Carvalho L.P.S."/>
            <person name="Shen B."/>
        </authorList>
    </citation>
    <scope>NUCLEOTIDE SEQUENCE [LARGE SCALE GENOMIC DNA]</scope>
    <source>
        <strain evidence="1 2">NPDC049574</strain>
    </source>
</reference>
<protein>
    <submittedName>
        <fullName evidence="1">Uncharacterized protein</fullName>
    </submittedName>
</protein>
<dbReference type="EMBL" id="JBFARM010000015">
    <property type="protein sequence ID" value="MEV4291749.1"/>
    <property type="molecule type" value="Genomic_DNA"/>
</dbReference>
<dbReference type="RefSeq" id="WP_364460822.1">
    <property type="nucleotide sequence ID" value="NZ_JBFARM010000015.1"/>
</dbReference>
<sequence>MTDPPGPPRLDERTVAGRLELLEELLSGLETTSGPTAERALDAVATLAEVYGEALARVVDRVTAASPELAVALADDVLLAHLFVLHGVSVGKASAGEPGAAFIPLDTLSRRPATSTAAP</sequence>
<dbReference type="Proteomes" id="UP001552427">
    <property type="component" value="Unassembled WGS sequence"/>
</dbReference>
<evidence type="ECO:0000313" key="2">
    <source>
        <dbReference type="Proteomes" id="UP001552427"/>
    </source>
</evidence>
<gene>
    <name evidence="1" type="ORF">AB0K40_40115</name>
</gene>
<organism evidence="1 2">
    <name type="scientific">Nonomuraea bangladeshensis</name>
    <dbReference type="NCBI Taxonomy" id="404385"/>
    <lineage>
        <taxon>Bacteria</taxon>
        <taxon>Bacillati</taxon>
        <taxon>Actinomycetota</taxon>
        <taxon>Actinomycetes</taxon>
        <taxon>Streptosporangiales</taxon>
        <taxon>Streptosporangiaceae</taxon>
        <taxon>Nonomuraea</taxon>
    </lineage>
</organism>
<name>A0ABV3HHD5_9ACTN</name>
<comment type="caution">
    <text evidence="1">The sequence shown here is derived from an EMBL/GenBank/DDBJ whole genome shotgun (WGS) entry which is preliminary data.</text>
</comment>
<evidence type="ECO:0000313" key="1">
    <source>
        <dbReference type="EMBL" id="MEV4291749.1"/>
    </source>
</evidence>
<accession>A0ABV3HHD5</accession>
<keyword evidence="2" id="KW-1185">Reference proteome</keyword>
<proteinExistence type="predicted"/>